<proteinExistence type="inferred from homology"/>
<gene>
    <name evidence="24" type="primary">LOC106456994</name>
</gene>
<dbReference type="SUPFAM" id="SSF55073">
    <property type="entry name" value="Nucleotide cyclase"/>
    <property type="match status" value="2"/>
</dbReference>
<keyword evidence="14 17" id="KW-0472">Membrane</keyword>
<organism evidence="23 24">
    <name type="scientific">Limulus polyphemus</name>
    <name type="common">Atlantic horseshoe crab</name>
    <dbReference type="NCBI Taxonomy" id="6850"/>
    <lineage>
        <taxon>Eukaryota</taxon>
        <taxon>Metazoa</taxon>
        <taxon>Ecdysozoa</taxon>
        <taxon>Arthropoda</taxon>
        <taxon>Chelicerata</taxon>
        <taxon>Merostomata</taxon>
        <taxon>Xiphosura</taxon>
        <taxon>Limulidae</taxon>
        <taxon>Limulus</taxon>
    </lineage>
</organism>
<feature type="transmembrane region" description="Helical" evidence="21">
    <location>
        <begin position="286"/>
        <end position="305"/>
    </location>
</feature>
<dbReference type="PROSITE" id="PS50125">
    <property type="entry name" value="GUANYLATE_CYCLASE_2"/>
    <property type="match status" value="2"/>
</dbReference>
<feature type="transmembrane region" description="Helical" evidence="21">
    <location>
        <begin position="825"/>
        <end position="842"/>
    </location>
</feature>
<evidence type="ECO:0000256" key="5">
    <source>
        <dbReference type="ARBA" id="ARBA00012201"/>
    </source>
</evidence>
<feature type="coiled-coil region" evidence="19">
    <location>
        <begin position="448"/>
        <end position="475"/>
    </location>
</feature>
<comment type="function">
    <text evidence="17">Catalyzes the formation of the signaling molecule cAMP in response to G-protein signaling.</text>
</comment>
<dbReference type="Gene3D" id="3.30.70.1230">
    <property type="entry name" value="Nucleotide cyclase"/>
    <property type="match status" value="2"/>
</dbReference>
<dbReference type="PANTHER" id="PTHR45627">
    <property type="entry name" value="ADENYLATE CYCLASE TYPE 1"/>
    <property type="match status" value="1"/>
</dbReference>
<keyword evidence="9 17" id="KW-0547">Nucleotide-binding</keyword>
<evidence type="ECO:0000256" key="4">
    <source>
        <dbReference type="ARBA" id="ARBA00004141"/>
    </source>
</evidence>
<keyword evidence="15" id="KW-0325">Glycoprotein</keyword>
<evidence type="ECO:0000256" key="7">
    <source>
        <dbReference type="ARBA" id="ARBA00022723"/>
    </source>
</evidence>
<comment type="similarity">
    <text evidence="17 18">Belongs to the adenylyl cyclase class-4/guanylyl cyclase family.</text>
</comment>
<dbReference type="PROSITE" id="PS00452">
    <property type="entry name" value="GUANYLATE_CYCLASE_1"/>
    <property type="match status" value="1"/>
</dbReference>
<evidence type="ECO:0000256" key="11">
    <source>
        <dbReference type="ARBA" id="ARBA00022842"/>
    </source>
</evidence>
<feature type="domain" description="Guanylate cyclase" evidence="22">
    <location>
        <begin position="972"/>
        <end position="1117"/>
    </location>
</feature>
<dbReference type="PANTHER" id="PTHR45627:SF30">
    <property type="entry name" value="ADENYLATE CYCLASE TYPE 3"/>
    <property type="match status" value="1"/>
</dbReference>
<comment type="cofactor">
    <cofactor evidence="2">
        <name>Mn(2+)</name>
        <dbReference type="ChEBI" id="CHEBI:29035"/>
    </cofactor>
</comment>
<keyword evidence="19" id="KW-0175">Coiled coil</keyword>
<evidence type="ECO:0000256" key="19">
    <source>
        <dbReference type="SAM" id="Coils"/>
    </source>
</evidence>
<keyword evidence="6 21" id="KW-0812">Transmembrane</keyword>
<feature type="region of interest" description="Disordered" evidence="20">
    <location>
        <begin position="33"/>
        <end position="67"/>
    </location>
</feature>
<dbReference type="SMART" id="SM00044">
    <property type="entry name" value="CYCc"/>
    <property type="match status" value="2"/>
</dbReference>
<evidence type="ECO:0000256" key="13">
    <source>
        <dbReference type="ARBA" id="ARBA00022998"/>
    </source>
</evidence>
<evidence type="ECO:0000256" key="14">
    <source>
        <dbReference type="ARBA" id="ARBA00023136"/>
    </source>
</evidence>
<dbReference type="Pfam" id="PF16214">
    <property type="entry name" value="AC_N"/>
    <property type="match status" value="1"/>
</dbReference>
<name>A0ABM1S4E9_LIMPO</name>
<dbReference type="InterPro" id="IPR018297">
    <property type="entry name" value="A/G_cyclase_CS"/>
</dbReference>
<evidence type="ECO:0000256" key="21">
    <source>
        <dbReference type="SAM" id="Phobius"/>
    </source>
</evidence>
<evidence type="ECO:0000256" key="2">
    <source>
        <dbReference type="ARBA" id="ARBA00001936"/>
    </source>
</evidence>
<feature type="transmembrane region" description="Helical" evidence="21">
    <location>
        <begin position="229"/>
        <end position="250"/>
    </location>
</feature>
<comment type="catalytic activity">
    <reaction evidence="1 17">
        <text>ATP = 3',5'-cyclic AMP + diphosphate</text>
        <dbReference type="Rhea" id="RHEA:15389"/>
        <dbReference type="ChEBI" id="CHEBI:30616"/>
        <dbReference type="ChEBI" id="CHEBI:33019"/>
        <dbReference type="ChEBI" id="CHEBI:58165"/>
        <dbReference type="EC" id="4.6.1.1"/>
    </reaction>
</comment>
<reference evidence="24" key="1">
    <citation type="submission" date="2025-08" db="UniProtKB">
        <authorList>
            <consortium name="RefSeq"/>
        </authorList>
    </citation>
    <scope>IDENTIFICATION</scope>
    <source>
        <tissue evidence="24">Muscle</tissue>
    </source>
</reference>
<dbReference type="CDD" id="cd07302">
    <property type="entry name" value="CHD"/>
    <property type="match status" value="2"/>
</dbReference>
<comment type="cofactor">
    <cofactor evidence="3 17">
        <name>Mg(2+)</name>
        <dbReference type="ChEBI" id="CHEBI:18420"/>
    </cofactor>
</comment>
<feature type="transmembrane region" description="Helical" evidence="21">
    <location>
        <begin position="204"/>
        <end position="223"/>
    </location>
</feature>
<evidence type="ECO:0000256" key="3">
    <source>
        <dbReference type="ARBA" id="ARBA00001946"/>
    </source>
</evidence>
<evidence type="ECO:0000256" key="9">
    <source>
        <dbReference type="ARBA" id="ARBA00022741"/>
    </source>
</evidence>
<feature type="transmembrane region" description="Helical" evidence="21">
    <location>
        <begin position="343"/>
        <end position="362"/>
    </location>
</feature>
<keyword evidence="16 17" id="KW-0456">Lyase</keyword>
<keyword evidence="8" id="KW-0677">Repeat</keyword>
<dbReference type="Proteomes" id="UP000694941">
    <property type="component" value="Unplaced"/>
</dbReference>
<dbReference type="GeneID" id="106456994"/>
<dbReference type="InterPro" id="IPR030672">
    <property type="entry name" value="Adcy"/>
</dbReference>
<evidence type="ECO:0000256" key="20">
    <source>
        <dbReference type="SAM" id="MobiDB-lite"/>
    </source>
</evidence>
<feature type="transmembrane region" description="Helical" evidence="21">
    <location>
        <begin position="694"/>
        <end position="717"/>
    </location>
</feature>
<evidence type="ECO:0000256" key="1">
    <source>
        <dbReference type="ARBA" id="ARBA00001593"/>
    </source>
</evidence>
<evidence type="ECO:0000256" key="18">
    <source>
        <dbReference type="RuleBase" id="RU000405"/>
    </source>
</evidence>
<feature type="transmembrane region" description="Helical" evidence="21">
    <location>
        <begin position="257"/>
        <end position="280"/>
    </location>
</feature>
<evidence type="ECO:0000313" key="23">
    <source>
        <dbReference type="Proteomes" id="UP000694941"/>
    </source>
</evidence>
<feature type="transmembrane region" description="Helical" evidence="21">
    <location>
        <begin position="312"/>
        <end position="331"/>
    </location>
</feature>
<keyword evidence="11 17" id="KW-0460">Magnesium</keyword>
<evidence type="ECO:0000256" key="17">
    <source>
        <dbReference type="PIRNR" id="PIRNR039050"/>
    </source>
</evidence>
<evidence type="ECO:0000256" key="15">
    <source>
        <dbReference type="ARBA" id="ARBA00023180"/>
    </source>
</evidence>
<evidence type="ECO:0000259" key="22">
    <source>
        <dbReference type="PROSITE" id="PS50125"/>
    </source>
</evidence>
<evidence type="ECO:0000256" key="10">
    <source>
        <dbReference type="ARBA" id="ARBA00022840"/>
    </source>
</evidence>
<dbReference type="InterPro" id="IPR032628">
    <property type="entry name" value="AC_N"/>
</dbReference>
<dbReference type="RefSeq" id="XP_022238504.1">
    <property type="nucleotide sequence ID" value="XM_022382796.1"/>
</dbReference>
<dbReference type="InterPro" id="IPR029787">
    <property type="entry name" value="Nucleotide_cyclase"/>
</dbReference>
<evidence type="ECO:0000256" key="12">
    <source>
        <dbReference type="ARBA" id="ARBA00022989"/>
    </source>
</evidence>
<evidence type="ECO:0000313" key="24">
    <source>
        <dbReference type="RefSeq" id="XP_022238504.1"/>
    </source>
</evidence>
<evidence type="ECO:0000256" key="8">
    <source>
        <dbReference type="ARBA" id="ARBA00022737"/>
    </source>
</evidence>
<protein>
    <recommendedName>
        <fullName evidence="5 17">adenylate cyclase</fullName>
        <ecNumber evidence="5 17">4.6.1.1</ecNumber>
    </recommendedName>
</protein>
<feature type="transmembrane region" description="Helical" evidence="21">
    <location>
        <begin position="729"/>
        <end position="751"/>
    </location>
</feature>
<keyword evidence="12 21" id="KW-1133">Transmembrane helix</keyword>
<feature type="domain" description="Guanylate cyclase" evidence="22">
    <location>
        <begin position="430"/>
        <end position="557"/>
    </location>
</feature>
<dbReference type="Pfam" id="PF00211">
    <property type="entry name" value="Guanylate_cyc"/>
    <property type="match status" value="2"/>
</dbReference>
<evidence type="ECO:0000256" key="16">
    <source>
        <dbReference type="ARBA" id="ARBA00023239"/>
    </source>
</evidence>
<accession>A0ABM1S4E9</accession>
<keyword evidence="23" id="KW-1185">Reference proteome</keyword>
<dbReference type="InterPro" id="IPR001054">
    <property type="entry name" value="A/G_cyclase"/>
</dbReference>
<keyword evidence="7 17" id="KW-0479">Metal-binding</keyword>
<keyword evidence="13 17" id="KW-0115">cAMP biosynthesis</keyword>
<evidence type="ECO:0000256" key="6">
    <source>
        <dbReference type="ARBA" id="ARBA00022692"/>
    </source>
</evidence>
<comment type="subcellular location">
    <subcellularLocation>
        <location evidence="4">Membrane</location>
        <topology evidence="4">Multi-pass membrane protein</topology>
    </subcellularLocation>
</comment>
<feature type="transmembrane region" description="Helical" evidence="21">
    <location>
        <begin position="887"/>
        <end position="905"/>
    </location>
</feature>
<dbReference type="EC" id="4.6.1.1" evidence="5 17"/>
<keyword evidence="10 17" id="KW-0067">ATP-binding</keyword>
<sequence length="1173" mass="133676">MSVKENEQSSPDLNRECEFGEKLFPTKAFDQEYETKRPSGEFPENSSLIKENGIAGGGEAKESNLSTQEKAGVPLNLPKVNLPIQFKSTSYEILSATQKFKGQEKNAAEFSCSRRYSAPPNNGKHTRTSSIENNIGYETESSSCKSQSNKMHPLLYGSDTSLSLDTSGFQRCLPQCMRYVFADQEAERLYREYYQNEKKNDFKLCLILMFVTDLVLLCLHSYSFRINHIAHLIVLVLVALVDAGTFLMCISNDMPDWIWTIIPFIAWFLQMAQVLCDMWFYDIPILPSDSVPWVLLYTYIIYVLFPVRIRICITLGVVMAFFHALLVISAPGKTEYLGNQICANLLLFLCVNVLGITSFFFAERQQRQSFLETRQSLEVKLILEEESQEQERLLLSVLPQHLAAEIRQDLGAVITGQFKKIYMSRHENVSILFADIVGFTAISSTCPAAELVRTLNELFARFDNLAEKYHQLRIKILGDCYYCISGAPEERPDHAVLCVHMGLSMVDAIRSVREETKSTVDMRVGIHTGGVLAGVLGQRQWQFDVYSRDVELANKMESGGLPGRVHISEKTLSFLNDEFDVIPGDGAFREETIRLAGIKTYFIVGVLKPYPAGTLDDALNKNGNQTAIKQEETHETPEVGIDVSSYEEYKIRLHKELLSRESDRNVWENTRFFTLRFKTIELEIQYRGRRATTIAVSMAGFLFVLLSCDLADLVLVPGTLAALKTTSSVWAHLGIPFITVCIVVVVVMKCYRISLPKIESIFFQAAELKPWVRIFMLLVLVTVWVCLQSLKTIRRILTWPEFYQNYSTFGLVESPLDQHDGFPQYLIYYCITMYLGLSMFTHITHLIKLAITATTTIVWCSLSNLPLRAAFEWYELWAYGRRQAIGHHVYLTVLLVTISTAIVTINRQLELTSRRLFLWKKAVEEQKEKVADMRRKNEALVYNILPPHVAKHFLGRKKNYEELYSKSYNSVGVLFAAMPNFSDFYTEETVNKQGLECLRFLNEVISDYDALLEQPRFKDIIKIKTIGSTYMAASGLNREEFVKENFRGKEQWCHLAQLTDFALTLKETLNNINRESFNNFVLRMGINQGPITAGVIGARKPHYDMWGNTVNVASRMESTGKAGCIQVVEATAKILQDFGYLFEQRGLVTVKGKGKLMTYYLIGKDPRNRSLED</sequence>
<dbReference type="PIRSF" id="PIRSF039050">
    <property type="entry name" value="Ade_cyc"/>
    <property type="match status" value="1"/>
</dbReference>
<feature type="transmembrane region" description="Helical" evidence="21">
    <location>
        <begin position="771"/>
        <end position="790"/>
    </location>
</feature>